<feature type="transmembrane region" description="Helical" evidence="6">
    <location>
        <begin position="369"/>
        <end position="394"/>
    </location>
</feature>
<keyword evidence="2" id="KW-1003">Cell membrane</keyword>
<dbReference type="InterPro" id="IPR001279">
    <property type="entry name" value="Metallo-B-lactamas"/>
</dbReference>
<feature type="transmembrane region" description="Helical" evidence="6">
    <location>
        <begin position="414"/>
        <end position="433"/>
    </location>
</feature>
<dbReference type="InterPro" id="IPR004477">
    <property type="entry name" value="ComEC_N"/>
</dbReference>
<proteinExistence type="predicted"/>
<feature type="transmembrane region" description="Helical" evidence="6">
    <location>
        <begin position="267"/>
        <end position="284"/>
    </location>
</feature>
<dbReference type="GO" id="GO:0005886">
    <property type="term" value="C:plasma membrane"/>
    <property type="evidence" value="ECO:0007669"/>
    <property type="project" value="UniProtKB-SubCell"/>
</dbReference>
<keyword evidence="5 6" id="KW-0472">Membrane</keyword>
<dbReference type="AlphaFoldDB" id="A0A3B0SU48"/>
<comment type="subcellular location">
    <subcellularLocation>
        <location evidence="1">Cell membrane</location>
        <topology evidence="1">Multi-pass membrane protein</topology>
    </subcellularLocation>
</comment>
<dbReference type="InterPro" id="IPR036866">
    <property type="entry name" value="RibonucZ/Hydroxyglut_hydro"/>
</dbReference>
<feature type="transmembrane region" description="Helical" evidence="6">
    <location>
        <begin position="12"/>
        <end position="36"/>
    </location>
</feature>
<evidence type="ECO:0000256" key="5">
    <source>
        <dbReference type="ARBA" id="ARBA00023136"/>
    </source>
</evidence>
<gene>
    <name evidence="8" type="ORF">MNBD_ACTINO02-1695</name>
</gene>
<dbReference type="Pfam" id="PF00753">
    <property type="entry name" value="Lactamase_B"/>
    <property type="match status" value="1"/>
</dbReference>
<accession>A0A3B0SU48</accession>
<name>A0A3B0SU48_9ZZZZ</name>
<dbReference type="InterPro" id="IPR052159">
    <property type="entry name" value="Competence_DNA_uptake"/>
</dbReference>
<protein>
    <submittedName>
        <fullName evidence="8">Late competence protein ComEC, DNA transport</fullName>
    </submittedName>
</protein>
<dbReference type="SMART" id="SM00849">
    <property type="entry name" value="Lactamase_B"/>
    <property type="match status" value="1"/>
</dbReference>
<evidence type="ECO:0000256" key="2">
    <source>
        <dbReference type="ARBA" id="ARBA00022475"/>
    </source>
</evidence>
<evidence type="ECO:0000259" key="7">
    <source>
        <dbReference type="SMART" id="SM00849"/>
    </source>
</evidence>
<dbReference type="NCBIfam" id="TIGR00360">
    <property type="entry name" value="ComEC_N-term"/>
    <property type="match status" value="1"/>
</dbReference>
<feature type="transmembrane region" description="Helical" evidence="6">
    <location>
        <begin position="439"/>
        <end position="457"/>
    </location>
</feature>
<dbReference type="CDD" id="cd07731">
    <property type="entry name" value="ComA-like_MBL-fold"/>
    <property type="match status" value="1"/>
</dbReference>
<feature type="domain" description="Metallo-beta-lactamase" evidence="7">
    <location>
        <begin position="471"/>
        <end position="633"/>
    </location>
</feature>
<sequence>MEFAAGAVGVWFGAASGLAGGVVVLGLAVAAVVLLAMTRHRTIALVCLVGILAGIGSGQRTEAARNATWDGIGIIRGTVIQDTTTPQRGFLLRPISLERNGVIQPWSGPVMFVVSGAVPQVDADVAVRGVATVRSRWVAGRTITTTLRSRDVQILGPPRPWFAIGNKIRARVGGVVTASSRPGSGLLLGFLTGDTSQVSKKVLDDMKRSGLTHAVAVSGSNVALFLAGIWALAGVLRLRPDLRHLLGIVGVWAFVLATRWEPSVIRAAIMVSLVLAGRVVGIPMDGARALSLAVIVSLIVAPDLASNVGFQLSVAATAGILLSGRLWPGRSPQWLWRSLAVSVAAQSAVMPILLWRFGAVPLMSPFVNVVAAPVIAFSTIVGAIGAVVGSGLLVEVGSRGAELVIWLADFAAEWPQLSVAGVVGVAAISWALFSKRVGWVVAVTILVAVAVVTRAASPPAAPTVTFLDVGQGDATLLQSPDGEVVLVDGGIDPLVAKAALRSRGIKRIDLVIGTHADADHMAALVEVMSAVSVDRLWVPALQPSAPLMDELIAVASRRGVLVEEVRTGVSLTIGAFLLQVLGPSRRFAAENDGSVATWVTVSGSTLLLPGDIGAVAQAEMPPLRPDVMLVPHHGSNTTDIGWLEDTAAGARVVISVGENDFGHPTAEILDALAQAGAAVYRTDRDGDIVMEFPAVEE</sequence>
<evidence type="ECO:0000313" key="8">
    <source>
        <dbReference type="EMBL" id="VAW09038.1"/>
    </source>
</evidence>
<evidence type="ECO:0000256" key="1">
    <source>
        <dbReference type="ARBA" id="ARBA00004651"/>
    </source>
</evidence>
<dbReference type="SUPFAM" id="SSF56281">
    <property type="entry name" value="Metallo-hydrolase/oxidoreductase"/>
    <property type="match status" value="1"/>
</dbReference>
<dbReference type="EMBL" id="UOEK01000518">
    <property type="protein sequence ID" value="VAW09038.1"/>
    <property type="molecule type" value="Genomic_DNA"/>
</dbReference>
<keyword evidence="4 6" id="KW-1133">Transmembrane helix</keyword>
<keyword evidence="3 6" id="KW-0812">Transmembrane</keyword>
<dbReference type="PANTHER" id="PTHR30619:SF1">
    <property type="entry name" value="RECOMBINATION PROTEIN 2"/>
    <property type="match status" value="1"/>
</dbReference>
<reference evidence="8" key="1">
    <citation type="submission" date="2018-06" db="EMBL/GenBank/DDBJ databases">
        <authorList>
            <person name="Zhirakovskaya E."/>
        </authorList>
    </citation>
    <scope>NUCLEOTIDE SEQUENCE</scope>
</reference>
<feature type="transmembrane region" description="Helical" evidence="6">
    <location>
        <begin position="334"/>
        <end position="357"/>
    </location>
</feature>
<organism evidence="8">
    <name type="scientific">hydrothermal vent metagenome</name>
    <dbReference type="NCBI Taxonomy" id="652676"/>
    <lineage>
        <taxon>unclassified sequences</taxon>
        <taxon>metagenomes</taxon>
        <taxon>ecological metagenomes</taxon>
    </lineage>
</organism>
<feature type="transmembrane region" description="Helical" evidence="6">
    <location>
        <begin position="210"/>
        <end position="236"/>
    </location>
</feature>
<evidence type="ECO:0000256" key="6">
    <source>
        <dbReference type="SAM" id="Phobius"/>
    </source>
</evidence>
<dbReference type="InterPro" id="IPR035681">
    <property type="entry name" value="ComA-like_MBL"/>
</dbReference>
<evidence type="ECO:0000256" key="3">
    <source>
        <dbReference type="ARBA" id="ARBA00022692"/>
    </source>
</evidence>
<evidence type="ECO:0000256" key="4">
    <source>
        <dbReference type="ARBA" id="ARBA00022989"/>
    </source>
</evidence>
<dbReference type="PANTHER" id="PTHR30619">
    <property type="entry name" value="DNA INTERNALIZATION/COMPETENCE PROTEIN COMEC/REC2"/>
    <property type="match status" value="1"/>
</dbReference>
<dbReference type="Gene3D" id="3.60.15.10">
    <property type="entry name" value="Ribonuclease Z/Hydroxyacylglutathione hydrolase-like"/>
    <property type="match status" value="1"/>
</dbReference>
<dbReference type="Pfam" id="PF03772">
    <property type="entry name" value="Competence"/>
    <property type="match status" value="1"/>
</dbReference>